<dbReference type="Proteomes" id="UP000713904">
    <property type="component" value="Unassembled WGS sequence"/>
</dbReference>
<keyword evidence="1" id="KW-0812">Transmembrane</keyword>
<dbReference type="InterPro" id="IPR011733">
    <property type="entry name" value="CHP02185_IM"/>
</dbReference>
<keyword evidence="1" id="KW-0472">Membrane</keyword>
<comment type="caution">
    <text evidence="2">The sequence shown here is derived from an EMBL/GenBank/DDBJ whole genome shotgun (WGS) entry which is preliminary data.</text>
</comment>
<feature type="transmembrane region" description="Helical" evidence="1">
    <location>
        <begin position="164"/>
        <end position="188"/>
    </location>
</feature>
<evidence type="ECO:0000313" key="3">
    <source>
        <dbReference type="Proteomes" id="UP000713904"/>
    </source>
</evidence>
<reference evidence="2 3" key="1">
    <citation type="submission" date="2020-05" db="EMBL/GenBank/DDBJ databases">
        <title>Draft genome of xy-202 and genomic insight in genome of the genus Peptostreptococcus.</title>
        <authorList>
            <person name="Zhang Z."/>
        </authorList>
    </citation>
    <scope>NUCLEOTIDE SEQUENCE [LARGE SCALE GENOMIC DNA]</scope>
    <source>
        <strain evidence="2 3">DSM 27025</strain>
    </source>
</reference>
<feature type="transmembrane region" description="Helical" evidence="1">
    <location>
        <begin position="115"/>
        <end position="137"/>
    </location>
</feature>
<name>A0ABR6TL04_9FIRM</name>
<dbReference type="Pfam" id="PF09605">
    <property type="entry name" value="Trep_Strep"/>
    <property type="match status" value="1"/>
</dbReference>
<feature type="transmembrane region" description="Helical" evidence="1">
    <location>
        <begin position="40"/>
        <end position="57"/>
    </location>
</feature>
<dbReference type="RefSeq" id="WP_185623881.1">
    <property type="nucleotide sequence ID" value="NZ_JABGBW010000002.1"/>
</dbReference>
<keyword evidence="3" id="KW-1185">Reference proteome</keyword>
<proteinExistence type="predicted"/>
<accession>A0ABR6TL04</accession>
<keyword evidence="1" id="KW-1133">Transmembrane helix</keyword>
<gene>
    <name evidence="2" type="ORF">HLB29_04085</name>
</gene>
<sequence length="196" mass="21762">MSNKLKIKDILLIALLTAVYMLIYLVIMMIIMPLGGLGHAISPGINGIFTGIIIYFMARKIGKMWQYSILTLLVMGIFAIMGGGYLPWLISSISTAIIADFIASRSKDTSVLKIALASGIMHMGQAWGAIIPAMFFLNSYRETWIKRGQSAEAMNEYIRYTTGYWGVISSIIVFVLAVIGVYIGHIILKKHFKEES</sequence>
<dbReference type="EMBL" id="JABGBW010000002">
    <property type="protein sequence ID" value="MBC2575859.1"/>
    <property type="molecule type" value="Genomic_DNA"/>
</dbReference>
<evidence type="ECO:0000313" key="2">
    <source>
        <dbReference type="EMBL" id="MBC2575859.1"/>
    </source>
</evidence>
<organism evidence="2 3">
    <name type="scientific">Peptostreptococcus canis</name>
    <dbReference type="NCBI Taxonomy" id="1159213"/>
    <lineage>
        <taxon>Bacteria</taxon>
        <taxon>Bacillati</taxon>
        <taxon>Bacillota</taxon>
        <taxon>Clostridia</taxon>
        <taxon>Peptostreptococcales</taxon>
        <taxon>Peptostreptococcaceae</taxon>
        <taxon>Peptostreptococcus</taxon>
    </lineage>
</organism>
<feature type="transmembrane region" description="Helical" evidence="1">
    <location>
        <begin position="12"/>
        <end position="34"/>
    </location>
</feature>
<feature type="transmembrane region" description="Helical" evidence="1">
    <location>
        <begin position="64"/>
        <end position="80"/>
    </location>
</feature>
<protein>
    <submittedName>
        <fullName evidence="2">MptD family putative ECF transporter S component</fullName>
    </submittedName>
</protein>
<evidence type="ECO:0000256" key="1">
    <source>
        <dbReference type="SAM" id="Phobius"/>
    </source>
</evidence>
<dbReference type="NCBIfam" id="TIGR02185">
    <property type="entry name" value="Trep_Strep"/>
    <property type="match status" value="1"/>
</dbReference>